<accession>A0A5J4PJJ4</accession>
<comment type="caution">
    <text evidence="1">The sequence shown here is derived from an EMBL/GenBank/DDBJ whole genome shotgun (WGS) entry which is preliminary data.</text>
</comment>
<reference evidence="1" key="1">
    <citation type="submission" date="2019-03" db="EMBL/GenBank/DDBJ databases">
        <title>Single cell metagenomics reveals metabolic interactions within the superorganism composed of flagellate Streblomastix strix and complex community of Bacteroidetes bacteria on its surface.</title>
        <authorList>
            <person name="Treitli S.C."/>
            <person name="Kolisko M."/>
            <person name="Husnik F."/>
            <person name="Keeling P."/>
            <person name="Hampl V."/>
        </authorList>
    </citation>
    <scope>NUCLEOTIDE SEQUENCE</scope>
    <source>
        <strain evidence="1">STM</strain>
    </source>
</reference>
<protein>
    <submittedName>
        <fullName evidence="1">Uncharacterized protein</fullName>
    </submittedName>
</protein>
<sequence>VNIQHKLNRRPGKLLNFDNPKYCFFKYFNQKTNSCIEYLNLPSEGTMMALQMAIDATPENKRIGLIHHSHRGLQYCPQGLRKIIEKQLYSY</sequence>
<dbReference type="EMBL" id="SNRY01008337">
    <property type="protein sequence ID" value="KAA6308724.1"/>
    <property type="molecule type" value="Genomic_DNA"/>
</dbReference>
<dbReference type="AlphaFoldDB" id="A0A5J4PJJ4"/>
<name>A0A5J4PJJ4_9ZZZZ</name>
<proteinExistence type="predicted"/>
<organism evidence="1">
    <name type="scientific">termite gut metagenome</name>
    <dbReference type="NCBI Taxonomy" id="433724"/>
    <lineage>
        <taxon>unclassified sequences</taxon>
        <taxon>metagenomes</taxon>
        <taxon>organismal metagenomes</taxon>
    </lineage>
</organism>
<gene>
    <name evidence="1" type="ORF">EZS27_039660</name>
</gene>
<feature type="non-terminal residue" evidence="1">
    <location>
        <position position="1"/>
    </location>
</feature>
<evidence type="ECO:0000313" key="1">
    <source>
        <dbReference type="EMBL" id="KAA6308724.1"/>
    </source>
</evidence>